<dbReference type="PANTHER" id="PTHR47691">
    <property type="entry name" value="REGULATOR-RELATED"/>
    <property type="match status" value="1"/>
</dbReference>
<dbReference type="GO" id="GO:0043531">
    <property type="term" value="F:ADP binding"/>
    <property type="evidence" value="ECO:0007669"/>
    <property type="project" value="InterPro"/>
</dbReference>
<dbReference type="InterPro" id="IPR002182">
    <property type="entry name" value="NB-ARC"/>
</dbReference>
<keyword evidence="4" id="KW-1185">Reference proteome</keyword>
<feature type="domain" description="NB-ARC" evidence="1">
    <location>
        <begin position="145"/>
        <end position="247"/>
    </location>
</feature>
<comment type="caution">
    <text evidence="3">The sequence shown here is derived from an EMBL/GenBank/DDBJ whole genome shotgun (WGS) entry which is preliminary data.</text>
</comment>
<dbReference type="Gene3D" id="3.40.50.300">
    <property type="entry name" value="P-loop containing nucleotide triphosphate hydrolases"/>
    <property type="match status" value="1"/>
</dbReference>
<dbReference type="PRINTS" id="PR00364">
    <property type="entry name" value="DISEASERSIST"/>
</dbReference>
<dbReference type="SUPFAM" id="SSF52540">
    <property type="entry name" value="P-loop containing nucleoside triphosphate hydrolases"/>
    <property type="match status" value="1"/>
</dbReference>
<dbReference type="Pfam" id="PF00931">
    <property type="entry name" value="NB-ARC"/>
    <property type="match status" value="1"/>
</dbReference>
<evidence type="ECO:0000313" key="3">
    <source>
        <dbReference type="EMBL" id="GET40363.1"/>
    </source>
</evidence>
<protein>
    <submittedName>
        <fullName evidence="3">WD repeat-containing protein</fullName>
    </submittedName>
</protein>
<dbReference type="InterPro" id="IPR027417">
    <property type="entry name" value="P-loop_NTPase"/>
</dbReference>
<dbReference type="Pfam" id="PF26355">
    <property type="entry name" value="HTH_VMAP-M9"/>
    <property type="match status" value="1"/>
</dbReference>
<dbReference type="Proteomes" id="UP001050975">
    <property type="component" value="Unassembled WGS sequence"/>
</dbReference>
<dbReference type="PANTHER" id="PTHR47691:SF3">
    <property type="entry name" value="HTH-TYPE TRANSCRIPTIONAL REGULATOR RV0890C-RELATED"/>
    <property type="match status" value="1"/>
</dbReference>
<feature type="domain" description="vWA-MoxR associated protein N-terminal HTH" evidence="2">
    <location>
        <begin position="21"/>
        <end position="100"/>
    </location>
</feature>
<name>A0AAV3XFT6_9CYAN</name>
<evidence type="ECO:0000313" key="4">
    <source>
        <dbReference type="Proteomes" id="UP001050975"/>
    </source>
</evidence>
<dbReference type="EMBL" id="BLAY01000089">
    <property type="protein sequence ID" value="GET40363.1"/>
    <property type="molecule type" value="Genomic_DNA"/>
</dbReference>
<organism evidence="3 4">
    <name type="scientific">Microseira wollei NIES-4236</name>
    <dbReference type="NCBI Taxonomy" id="2530354"/>
    <lineage>
        <taxon>Bacteria</taxon>
        <taxon>Bacillati</taxon>
        <taxon>Cyanobacteriota</taxon>
        <taxon>Cyanophyceae</taxon>
        <taxon>Oscillatoriophycideae</taxon>
        <taxon>Aerosakkonematales</taxon>
        <taxon>Aerosakkonemataceae</taxon>
        <taxon>Microseira</taxon>
    </lineage>
</organism>
<dbReference type="InterPro" id="IPR058651">
    <property type="entry name" value="HTH_VMAP-M9"/>
</dbReference>
<gene>
    <name evidence="3" type="ORF">MiSe_51720</name>
</gene>
<dbReference type="AlphaFoldDB" id="A0AAV3XFT6"/>
<sequence>MQRLPGLTNRIVKYFYKLGKMNIEDALAFLETVLKPESLNHVQELVFRGAWEERVYEEIAALAGYDANYLRDVGSGLWRALSKSLGEKVTKNNFRSVLRRRFSPIPNNSLSSQDTQTFLASNGNNNQHQDWGEAIDVSFFLGRTDELATLKQWILQDKCRLVAILGMGGMGKTALAIKLAEQIQTQFEYLIWRSLRNAPPVETILAEIVQFLSKQRGTDLPTTLDCRICQLMYYLRSAPCLLILDSIDAVLQSGNCGGRYREGYEGYGQFFTIVGEASHPSCLVLTSREKPRGLACQEGKTLPVRCKYLGGLQEIEARKILMTKGLFGWEEDWEKLSYFYAGNPLLLKIVATAIQDLFEGNIADFLAQGTLVFGEIRDILDQQFNRLSDLEKQVMSSLAINWEAMRLEKLRLSIPSVSQQELLEVLQSLQARSLIEKTDDGFTQQPVVREYVNTIKSFVLSH</sequence>
<evidence type="ECO:0000259" key="1">
    <source>
        <dbReference type="Pfam" id="PF00931"/>
    </source>
</evidence>
<evidence type="ECO:0000259" key="2">
    <source>
        <dbReference type="Pfam" id="PF26355"/>
    </source>
</evidence>
<proteinExistence type="predicted"/>
<reference evidence="3" key="1">
    <citation type="submission" date="2019-10" db="EMBL/GenBank/DDBJ databases">
        <title>Draft genome sequece of Microseira wollei NIES-4236.</title>
        <authorList>
            <person name="Yamaguchi H."/>
            <person name="Suzuki S."/>
            <person name="Kawachi M."/>
        </authorList>
    </citation>
    <scope>NUCLEOTIDE SEQUENCE</scope>
    <source>
        <strain evidence="3">NIES-4236</strain>
    </source>
</reference>
<accession>A0AAV3XFT6</accession>